<evidence type="ECO:0000313" key="1">
    <source>
        <dbReference type="EMBL" id="CAH2404110.1"/>
    </source>
</evidence>
<dbReference type="EMBL" id="CAKXZS010000028">
    <property type="protein sequence ID" value="CAH2404110.1"/>
    <property type="molecule type" value="Genomic_DNA"/>
</dbReference>
<dbReference type="Proteomes" id="UP001152604">
    <property type="component" value="Unassembled WGS sequence"/>
</dbReference>
<comment type="caution">
    <text evidence="1">The sequence shown here is derived from an EMBL/GenBank/DDBJ whole genome shotgun (WGS) entry which is preliminary data.</text>
</comment>
<proteinExistence type="predicted"/>
<gene>
    <name evidence="1" type="ORF">MES4922_340054</name>
</gene>
<name>A0ABM9E4Q6_9HYPH</name>
<organism evidence="1 2">
    <name type="scientific">Mesorhizobium ventifaucium</name>
    <dbReference type="NCBI Taxonomy" id="666020"/>
    <lineage>
        <taxon>Bacteria</taxon>
        <taxon>Pseudomonadati</taxon>
        <taxon>Pseudomonadota</taxon>
        <taxon>Alphaproteobacteria</taxon>
        <taxon>Hyphomicrobiales</taxon>
        <taxon>Phyllobacteriaceae</taxon>
        <taxon>Mesorhizobium</taxon>
    </lineage>
</organism>
<sequence length="58" mass="6195">MFSAPDAFFVLLVGRPNGADSLDLGHDRATISMSLGLFLSLSFFDGTIPGVLREILPV</sequence>
<keyword evidence="2" id="KW-1185">Reference proteome</keyword>
<reference evidence="1" key="1">
    <citation type="submission" date="2022-03" db="EMBL/GenBank/DDBJ databases">
        <authorList>
            <person name="Brunel B."/>
        </authorList>
    </citation>
    <scope>NUCLEOTIDE SEQUENCE</scope>
    <source>
        <strain evidence="1">STM4922sample</strain>
    </source>
</reference>
<accession>A0ABM9E4Q6</accession>
<protein>
    <submittedName>
        <fullName evidence="1">Uncharacterized protein</fullName>
    </submittedName>
</protein>
<evidence type="ECO:0000313" key="2">
    <source>
        <dbReference type="Proteomes" id="UP001152604"/>
    </source>
</evidence>